<evidence type="ECO:0000313" key="2">
    <source>
        <dbReference type="Proteomes" id="UP000050509"/>
    </source>
</evidence>
<proteinExistence type="predicted"/>
<accession>A0A0P9HFU7</accession>
<dbReference type="AlphaFoldDB" id="A0A0P9HFU7"/>
<dbReference type="EMBL" id="LJCR01000213">
    <property type="protein sequence ID" value="KPV53635.1"/>
    <property type="molecule type" value="Genomic_DNA"/>
</dbReference>
<evidence type="ECO:0000313" key="1">
    <source>
        <dbReference type="EMBL" id="KPV53635.1"/>
    </source>
</evidence>
<comment type="caution">
    <text evidence="1">The sequence shown here is derived from an EMBL/GenBank/DDBJ whole genome shotgun (WGS) entry which is preliminary data.</text>
</comment>
<reference evidence="1 2" key="1">
    <citation type="submission" date="2015-09" db="EMBL/GenBank/DDBJ databases">
        <title>Draft genome sequence of Kouleothrix aurantiaca JCM 19913.</title>
        <authorList>
            <person name="Hemp J."/>
        </authorList>
    </citation>
    <scope>NUCLEOTIDE SEQUENCE [LARGE SCALE GENOMIC DNA]</scope>
    <source>
        <strain evidence="1 2">COM-B</strain>
    </source>
</reference>
<protein>
    <submittedName>
        <fullName evidence="1">Uncharacterized protein</fullName>
    </submittedName>
</protein>
<organism evidence="1 2">
    <name type="scientific">Kouleothrix aurantiaca</name>
    <dbReference type="NCBI Taxonomy" id="186479"/>
    <lineage>
        <taxon>Bacteria</taxon>
        <taxon>Bacillati</taxon>
        <taxon>Chloroflexota</taxon>
        <taxon>Chloroflexia</taxon>
        <taxon>Chloroflexales</taxon>
        <taxon>Roseiflexineae</taxon>
        <taxon>Roseiflexaceae</taxon>
        <taxon>Kouleothrix</taxon>
    </lineage>
</organism>
<name>A0A0P9HFU7_9CHLR</name>
<keyword evidence="2" id="KW-1185">Reference proteome</keyword>
<sequence>LSRGFNFREPLQIAALLHNCCSAIYRFLMTYNINANKALRPNTRLQRTALRTRKIAAFLNLE</sequence>
<dbReference type="Proteomes" id="UP000050509">
    <property type="component" value="Unassembled WGS sequence"/>
</dbReference>
<gene>
    <name evidence="1" type="ORF">SE17_08525</name>
</gene>
<feature type="non-terminal residue" evidence="1">
    <location>
        <position position="1"/>
    </location>
</feature>